<dbReference type="Gramene" id="OGLUM11G13660.1">
    <property type="protein sequence ID" value="OGLUM11G13660.1"/>
    <property type="gene ID" value="OGLUM11G13660"/>
</dbReference>
<evidence type="ECO:0000313" key="1">
    <source>
        <dbReference type="EnsemblPlants" id="OGLUM11G13660.1"/>
    </source>
</evidence>
<evidence type="ECO:0000313" key="2">
    <source>
        <dbReference type="Proteomes" id="UP000026961"/>
    </source>
</evidence>
<dbReference type="Proteomes" id="UP000026961">
    <property type="component" value="Chromosome 11"/>
</dbReference>
<accession>A0A0E0BJ91</accession>
<name>A0A0E0BJ91_9ORYZ</name>
<keyword evidence="2" id="KW-1185">Reference proteome</keyword>
<reference evidence="1" key="1">
    <citation type="submission" date="2015-04" db="UniProtKB">
        <authorList>
            <consortium name="EnsemblPlants"/>
        </authorList>
    </citation>
    <scope>IDENTIFICATION</scope>
</reference>
<sequence>MTEILIRGWTAEPRVSARQAAAMGQPYRELGECCLVDRQRQSEAEGVGRWKLTREKTGLLYSRWGGAG</sequence>
<proteinExistence type="predicted"/>
<dbReference type="AlphaFoldDB" id="A0A0E0BJ91"/>
<organism evidence="1">
    <name type="scientific">Oryza glumipatula</name>
    <dbReference type="NCBI Taxonomy" id="40148"/>
    <lineage>
        <taxon>Eukaryota</taxon>
        <taxon>Viridiplantae</taxon>
        <taxon>Streptophyta</taxon>
        <taxon>Embryophyta</taxon>
        <taxon>Tracheophyta</taxon>
        <taxon>Spermatophyta</taxon>
        <taxon>Magnoliopsida</taxon>
        <taxon>Liliopsida</taxon>
        <taxon>Poales</taxon>
        <taxon>Poaceae</taxon>
        <taxon>BOP clade</taxon>
        <taxon>Oryzoideae</taxon>
        <taxon>Oryzeae</taxon>
        <taxon>Oryzinae</taxon>
        <taxon>Oryza</taxon>
    </lineage>
</organism>
<reference evidence="1" key="2">
    <citation type="submission" date="2018-05" db="EMBL/GenBank/DDBJ databases">
        <title>OgluRS3 (Oryza glumaepatula Reference Sequence Version 3).</title>
        <authorList>
            <person name="Zhang J."/>
            <person name="Kudrna D."/>
            <person name="Lee S."/>
            <person name="Talag J."/>
            <person name="Welchert J."/>
            <person name="Wing R.A."/>
        </authorList>
    </citation>
    <scope>NUCLEOTIDE SEQUENCE [LARGE SCALE GENOMIC DNA]</scope>
</reference>
<dbReference type="EnsemblPlants" id="OGLUM11G13660.1">
    <property type="protein sequence ID" value="OGLUM11G13660.1"/>
    <property type="gene ID" value="OGLUM11G13660"/>
</dbReference>
<protein>
    <submittedName>
        <fullName evidence="1">Uncharacterized protein</fullName>
    </submittedName>
</protein>
<dbReference type="HOGENOM" id="CLU_2798046_0_0_1"/>